<dbReference type="Gene3D" id="2.115.10.20">
    <property type="entry name" value="Glycosyl hydrolase domain, family 43"/>
    <property type="match status" value="1"/>
</dbReference>
<evidence type="ECO:0000313" key="5">
    <source>
        <dbReference type="Proteomes" id="UP000070134"/>
    </source>
</evidence>
<evidence type="ECO:0000256" key="2">
    <source>
        <dbReference type="ARBA" id="ARBA00022679"/>
    </source>
</evidence>
<keyword evidence="2" id="KW-0808">Transferase</keyword>
<reference evidence="4 5" key="1">
    <citation type="submission" date="2016-02" db="EMBL/GenBank/DDBJ databases">
        <title>Complete genome of Sinomonas atrocyanea KCTC 3377.</title>
        <authorList>
            <person name="Kim K.M."/>
        </authorList>
    </citation>
    <scope>NUCLEOTIDE SEQUENCE [LARGE SCALE GENOMIC DNA]</scope>
    <source>
        <strain evidence="4 5">KCTC 3377</strain>
    </source>
</reference>
<dbReference type="Proteomes" id="UP000070134">
    <property type="component" value="Chromosome"/>
</dbReference>
<evidence type="ECO:0000256" key="1">
    <source>
        <dbReference type="ARBA" id="ARBA00022676"/>
    </source>
</evidence>
<dbReference type="OrthoDB" id="9776657at2"/>
<name>A0A127A670_9MICC</name>
<dbReference type="PANTHER" id="PTHR34106">
    <property type="entry name" value="GLYCOSIDASE"/>
    <property type="match status" value="1"/>
</dbReference>
<proteinExistence type="inferred from homology"/>
<dbReference type="Pfam" id="PF04041">
    <property type="entry name" value="Glyco_hydro_130"/>
    <property type="match status" value="1"/>
</dbReference>
<dbReference type="InterPro" id="IPR023296">
    <property type="entry name" value="Glyco_hydro_beta-prop_sf"/>
</dbReference>
<organism evidence="4 5">
    <name type="scientific">Sinomonas atrocyanea</name>
    <dbReference type="NCBI Taxonomy" id="37927"/>
    <lineage>
        <taxon>Bacteria</taxon>
        <taxon>Bacillati</taxon>
        <taxon>Actinomycetota</taxon>
        <taxon>Actinomycetes</taxon>
        <taxon>Micrococcales</taxon>
        <taxon>Micrococcaceae</taxon>
        <taxon>Sinomonas</taxon>
    </lineage>
</organism>
<evidence type="ECO:0000256" key="3">
    <source>
        <dbReference type="ARBA" id="ARBA00024356"/>
    </source>
</evidence>
<comment type="similarity">
    <text evidence="3">Belongs to the glycosyl hydrolase 130 family.</text>
</comment>
<accession>A0A127A670</accession>
<gene>
    <name evidence="4" type="ORF">SA2016_3993</name>
</gene>
<dbReference type="KEGG" id="satk:SA2016_3993"/>
<dbReference type="EMBL" id="CP014518">
    <property type="protein sequence ID" value="AMM34647.1"/>
    <property type="molecule type" value="Genomic_DNA"/>
</dbReference>
<dbReference type="SUPFAM" id="SSF75005">
    <property type="entry name" value="Arabinanase/levansucrase/invertase"/>
    <property type="match status" value="1"/>
</dbReference>
<evidence type="ECO:0000313" key="4">
    <source>
        <dbReference type="EMBL" id="AMM34647.1"/>
    </source>
</evidence>
<dbReference type="PATRIC" id="fig|37927.3.peg.4096"/>
<dbReference type="STRING" id="37927.SA2016_3993"/>
<dbReference type="PANTHER" id="PTHR34106:SF5">
    <property type="entry name" value="GLYCOSIDASE"/>
    <property type="match status" value="1"/>
</dbReference>
<protein>
    <submittedName>
        <fullName evidence="4">Uncharacterized protein</fullName>
    </submittedName>
</protein>
<keyword evidence="5" id="KW-1185">Reference proteome</keyword>
<dbReference type="GO" id="GO:0016757">
    <property type="term" value="F:glycosyltransferase activity"/>
    <property type="evidence" value="ECO:0007669"/>
    <property type="project" value="UniProtKB-KW"/>
</dbReference>
<sequence>MHPLTTAALQDGLARALSHTNASTDALSTDQFSADWDDRPDWAIGPFRKDEDLTFRPQGQWPDPTGIGWTSASIFNPSLIERDGVLHLFYRASPRKESLESRIGTAVHTPGHGWAEGQNPVVYPTLDNELLGVEDPKVYSAEGRYYLFYNGIWPLAGTSEAEAYPSPGWPLGDVGCDINLAVSDDLVHWEKRGRIVPHEVSHLWAKGAVIPTDGTGEAVKIGGEYLMFLSEGCDGRAVVGRSRDMEHWDFAEQPYLDISALGSLHEVACAVATGGNLVLDFFYGDHDGNFAAAQALYSLEDPFTQIALHRGGSLAWGGLIRYGDRWTFAQGWDAPAGQRELYLYRSEN</sequence>
<dbReference type="AlphaFoldDB" id="A0A127A670"/>
<dbReference type="InterPro" id="IPR007184">
    <property type="entry name" value="Mannoside_phosphorylase"/>
</dbReference>
<keyword evidence="1" id="KW-0328">Glycosyltransferase</keyword>
<dbReference type="RefSeq" id="WP_066501568.1">
    <property type="nucleotide sequence ID" value="NZ_BJMO01000006.1"/>
</dbReference>